<gene>
    <name evidence="2" type="ORF">D9615_010479</name>
</gene>
<feature type="region of interest" description="Disordered" evidence="1">
    <location>
        <begin position="192"/>
        <end position="211"/>
    </location>
</feature>
<name>A0A8H5LSK2_9AGAR</name>
<proteinExistence type="predicted"/>
<evidence type="ECO:0000313" key="3">
    <source>
        <dbReference type="Proteomes" id="UP000565441"/>
    </source>
</evidence>
<keyword evidence="3" id="KW-1185">Reference proteome</keyword>
<sequence length="211" mass="23205">MASSPTTPPCSRLQYTYTASRFPEAHSNLILHGHSFDGAVTIALCLLSHPKLKDRPPKRWWTRTTHIHGVILETRPPPPLRLLPRYRYARRPLPTRSAGSESRTANVGSVGAVQEPFTSLSSPGVAGGRGGAHGASVGEYDEVVPTRKWARRSVLGMQSQTATPTHQRTNAPTHQHTYAPTHLRLHLVVRRTASHSKGDADEPEPESARRT</sequence>
<dbReference type="EMBL" id="JAACJP010000063">
    <property type="protein sequence ID" value="KAF5367881.1"/>
    <property type="molecule type" value="Genomic_DNA"/>
</dbReference>
<evidence type="ECO:0000313" key="2">
    <source>
        <dbReference type="EMBL" id="KAF5367881.1"/>
    </source>
</evidence>
<dbReference type="AlphaFoldDB" id="A0A8H5LSK2"/>
<protein>
    <submittedName>
        <fullName evidence="2">Uncharacterized protein</fullName>
    </submittedName>
</protein>
<dbReference type="Proteomes" id="UP000565441">
    <property type="component" value="Unassembled WGS sequence"/>
</dbReference>
<accession>A0A8H5LSK2</accession>
<feature type="compositionally biased region" description="Basic and acidic residues" evidence="1">
    <location>
        <begin position="196"/>
        <end position="211"/>
    </location>
</feature>
<comment type="caution">
    <text evidence="2">The sequence shown here is derived from an EMBL/GenBank/DDBJ whole genome shotgun (WGS) entry which is preliminary data.</text>
</comment>
<evidence type="ECO:0000256" key="1">
    <source>
        <dbReference type="SAM" id="MobiDB-lite"/>
    </source>
</evidence>
<reference evidence="2 3" key="1">
    <citation type="journal article" date="2020" name="ISME J.">
        <title>Uncovering the hidden diversity of litter-decomposition mechanisms in mushroom-forming fungi.</title>
        <authorList>
            <person name="Floudas D."/>
            <person name="Bentzer J."/>
            <person name="Ahren D."/>
            <person name="Johansson T."/>
            <person name="Persson P."/>
            <person name="Tunlid A."/>
        </authorList>
    </citation>
    <scope>NUCLEOTIDE SEQUENCE [LARGE SCALE GENOMIC DNA]</scope>
    <source>
        <strain evidence="2 3">CBS 661.87</strain>
    </source>
</reference>
<feature type="region of interest" description="Disordered" evidence="1">
    <location>
        <begin position="93"/>
        <end position="137"/>
    </location>
</feature>
<organism evidence="2 3">
    <name type="scientific">Tricholomella constricta</name>
    <dbReference type="NCBI Taxonomy" id="117010"/>
    <lineage>
        <taxon>Eukaryota</taxon>
        <taxon>Fungi</taxon>
        <taxon>Dikarya</taxon>
        <taxon>Basidiomycota</taxon>
        <taxon>Agaricomycotina</taxon>
        <taxon>Agaricomycetes</taxon>
        <taxon>Agaricomycetidae</taxon>
        <taxon>Agaricales</taxon>
        <taxon>Tricholomatineae</taxon>
        <taxon>Lyophyllaceae</taxon>
        <taxon>Tricholomella</taxon>
    </lineage>
</organism>
<feature type="compositionally biased region" description="Polar residues" evidence="1">
    <location>
        <begin position="97"/>
        <end position="107"/>
    </location>
</feature>